<evidence type="ECO:0000256" key="4">
    <source>
        <dbReference type="ARBA" id="ARBA00022692"/>
    </source>
</evidence>
<organism evidence="12 13">
    <name type="scientific">Gigaspora margarita</name>
    <dbReference type="NCBI Taxonomy" id="4874"/>
    <lineage>
        <taxon>Eukaryota</taxon>
        <taxon>Fungi</taxon>
        <taxon>Fungi incertae sedis</taxon>
        <taxon>Mucoromycota</taxon>
        <taxon>Glomeromycotina</taxon>
        <taxon>Glomeromycetes</taxon>
        <taxon>Diversisporales</taxon>
        <taxon>Gigasporaceae</taxon>
        <taxon>Gigaspora</taxon>
    </lineage>
</organism>
<keyword evidence="4 11" id="KW-0812">Transmembrane</keyword>
<proteinExistence type="inferred from homology"/>
<reference evidence="12 13" key="1">
    <citation type="journal article" date="2019" name="Environ. Microbiol.">
        <title>At the nexus of three kingdoms: the genome of the mycorrhizal fungus Gigaspora margarita provides insights into plant, endobacterial and fungal interactions.</title>
        <authorList>
            <person name="Venice F."/>
            <person name="Ghignone S."/>
            <person name="Salvioli di Fossalunga A."/>
            <person name="Amselem J."/>
            <person name="Novero M."/>
            <person name="Xianan X."/>
            <person name="Sedzielewska Toro K."/>
            <person name="Morin E."/>
            <person name="Lipzen A."/>
            <person name="Grigoriev I.V."/>
            <person name="Henrissat B."/>
            <person name="Martin F.M."/>
            <person name="Bonfante P."/>
        </authorList>
    </citation>
    <scope>NUCLEOTIDE SEQUENCE [LARGE SCALE GENOMIC DNA]</scope>
    <source>
        <strain evidence="12 13">BEG34</strain>
    </source>
</reference>
<evidence type="ECO:0000256" key="10">
    <source>
        <dbReference type="SAM" id="MobiDB-lite"/>
    </source>
</evidence>
<dbReference type="PANTHER" id="PTHR10125">
    <property type="entry name" value="P2X PURINOCEPTOR"/>
    <property type="match status" value="1"/>
</dbReference>
<keyword evidence="5 11" id="KW-1133">Transmembrane helix</keyword>
<keyword evidence="6" id="KW-0406">Ion transport</keyword>
<sequence>MAFDWRSIFGYQTFKMVRVKDLRLGVIFRIFQLLILVYILFEIIYNQRYLKTETPVPGAIRVTLQAPDNLDIPSYCNGPTPCTFWGANEIQYPSDSAGYAFFTTRASARNYPNPPGCNSLRTTSPSDPCVFKPSNNNVTILPTSYIGGIENYTMMIEHSIRGEATSIAIRNGLMTGTLYYSDGKTVYTTKTNASRAKENPRADGDIFTVQDLLTASGANLDAPSTAPGANKAAGETYRSSGIVIAIVINYQNVRLKKDDIVYSYLPRVIDGNEYKVTENILNSTDGSITLIDRHGIRFVFQQNGSIGVFDFVSLLTSLVASIALLKVAELIVEIIMLRFLPEKDVYEDVKFDETRYHGGEVEVKTENKKLPKTETKERDEERDF</sequence>
<feature type="transmembrane region" description="Helical" evidence="11">
    <location>
        <begin position="21"/>
        <end position="41"/>
    </location>
</feature>
<keyword evidence="3" id="KW-0813">Transport</keyword>
<name>A0A8H4EK82_GIGMA</name>
<comment type="caution">
    <text evidence="12">The sequence shown here is derived from an EMBL/GenBank/DDBJ whole genome shotgun (WGS) entry which is preliminary data.</text>
</comment>
<evidence type="ECO:0000256" key="1">
    <source>
        <dbReference type="ARBA" id="ARBA00004308"/>
    </source>
</evidence>
<comment type="subcellular location">
    <subcellularLocation>
        <location evidence="1">Endomembrane system</location>
    </subcellularLocation>
</comment>
<evidence type="ECO:0000256" key="6">
    <source>
        <dbReference type="ARBA" id="ARBA00023065"/>
    </source>
</evidence>
<keyword evidence="9" id="KW-0407">Ion channel</keyword>
<keyword evidence="7 11" id="KW-0472">Membrane</keyword>
<dbReference type="GO" id="GO:0007165">
    <property type="term" value="P:signal transduction"/>
    <property type="evidence" value="ECO:0007669"/>
    <property type="project" value="UniProtKB-ARBA"/>
</dbReference>
<feature type="region of interest" description="Disordered" evidence="10">
    <location>
        <begin position="362"/>
        <end position="384"/>
    </location>
</feature>
<keyword evidence="8" id="KW-1071">Ligand-gated ion channel</keyword>
<evidence type="ECO:0000313" key="13">
    <source>
        <dbReference type="Proteomes" id="UP000439903"/>
    </source>
</evidence>
<accession>A0A8H4EK82</accession>
<evidence type="ECO:0000256" key="11">
    <source>
        <dbReference type="SAM" id="Phobius"/>
    </source>
</evidence>
<dbReference type="EMBL" id="WTPW01000527">
    <property type="protein sequence ID" value="KAF0502320.1"/>
    <property type="molecule type" value="Genomic_DNA"/>
</dbReference>
<gene>
    <name evidence="12" type="ORF">F8M41_019840</name>
</gene>
<dbReference type="InterPro" id="IPR059116">
    <property type="entry name" value="P2X_receptor"/>
</dbReference>
<keyword evidence="13" id="KW-1185">Reference proteome</keyword>
<evidence type="ECO:0000256" key="5">
    <source>
        <dbReference type="ARBA" id="ARBA00022989"/>
    </source>
</evidence>
<dbReference type="GO" id="GO:0016020">
    <property type="term" value="C:membrane"/>
    <property type="evidence" value="ECO:0007669"/>
    <property type="project" value="TreeGrafter"/>
</dbReference>
<evidence type="ECO:0000256" key="9">
    <source>
        <dbReference type="ARBA" id="ARBA00023303"/>
    </source>
</evidence>
<dbReference type="OrthoDB" id="494673at2759"/>
<protein>
    <submittedName>
        <fullName evidence="12">P2X purinoceptor 4</fullName>
    </submittedName>
</protein>
<dbReference type="GO" id="GO:0070588">
    <property type="term" value="P:calcium ion transmembrane transport"/>
    <property type="evidence" value="ECO:0007669"/>
    <property type="project" value="TreeGrafter"/>
</dbReference>
<dbReference type="Proteomes" id="UP000439903">
    <property type="component" value="Unassembled WGS sequence"/>
</dbReference>
<evidence type="ECO:0000256" key="2">
    <source>
        <dbReference type="ARBA" id="ARBA00009848"/>
    </source>
</evidence>
<dbReference type="Gene3D" id="1.10.287.940">
    <property type="entry name" value="atp-gated p2x4 ion channel"/>
    <property type="match status" value="2"/>
</dbReference>
<dbReference type="AlphaFoldDB" id="A0A8H4EK82"/>
<dbReference type="PANTHER" id="PTHR10125:SF31">
    <property type="entry name" value="P2X RECEPTOR E"/>
    <property type="match status" value="1"/>
</dbReference>
<evidence type="ECO:0000256" key="7">
    <source>
        <dbReference type="ARBA" id="ARBA00023136"/>
    </source>
</evidence>
<evidence type="ECO:0000256" key="8">
    <source>
        <dbReference type="ARBA" id="ARBA00023286"/>
    </source>
</evidence>
<comment type="similarity">
    <text evidence="2">Belongs to the P2X receptor family.</text>
</comment>
<evidence type="ECO:0000256" key="3">
    <source>
        <dbReference type="ARBA" id="ARBA00022448"/>
    </source>
</evidence>
<dbReference type="Pfam" id="PF00864">
    <property type="entry name" value="P2X_receptor"/>
    <property type="match status" value="2"/>
</dbReference>
<dbReference type="GO" id="GO:0012505">
    <property type="term" value="C:endomembrane system"/>
    <property type="evidence" value="ECO:0007669"/>
    <property type="project" value="UniProtKB-SubCell"/>
</dbReference>
<dbReference type="GO" id="GO:0015267">
    <property type="term" value="F:channel activity"/>
    <property type="evidence" value="ECO:0007669"/>
    <property type="project" value="UniProtKB-ARBA"/>
</dbReference>
<evidence type="ECO:0000313" key="12">
    <source>
        <dbReference type="EMBL" id="KAF0502320.1"/>
    </source>
</evidence>